<dbReference type="Proteomes" id="UP000323221">
    <property type="component" value="Unassembled WGS sequence"/>
</dbReference>
<organism evidence="9 10">
    <name type="scientific">Agrococcus sediminis</name>
    <dbReference type="NCBI Taxonomy" id="2599924"/>
    <lineage>
        <taxon>Bacteria</taxon>
        <taxon>Bacillati</taxon>
        <taxon>Actinomycetota</taxon>
        <taxon>Actinomycetes</taxon>
        <taxon>Micrococcales</taxon>
        <taxon>Microbacteriaceae</taxon>
        <taxon>Agrococcus</taxon>
    </lineage>
</organism>
<keyword evidence="10" id="KW-1185">Reference proteome</keyword>
<feature type="domain" description="HTH luxR-type" evidence="7">
    <location>
        <begin position="253"/>
        <end position="318"/>
    </location>
</feature>
<evidence type="ECO:0000256" key="3">
    <source>
        <dbReference type="ARBA" id="ARBA00023125"/>
    </source>
</evidence>
<dbReference type="InterPro" id="IPR011006">
    <property type="entry name" value="CheY-like_superfamily"/>
</dbReference>
<comment type="caution">
    <text evidence="9">The sequence shown here is derived from an EMBL/GenBank/DDBJ whole genome shotgun (WGS) entry which is preliminary data.</text>
</comment>
<dbReference type="InterPro" id="IPR058245">
    <property type="entry name" value="NreC/VraR/RcsB-like_REC"/>
</dbReference>
<keyword evidence="4" id="KW-0804">Transcription</keyword>
<feature type="region of interest" description="Disordered" evidence="6">
    <location>
        <begin position="234"/>
        <end position="257"/>
    </location>
</feature>
<evidence type="ECO:0000313" key="10">
    <source>
        <dbReference type="Proteomes" id="UP000323221"/>
    </source>
</evidence>
<dbReference type="GO" id="GO:0006355">
    <property type="term" value="P:regulation of DNA-templated transcription"/>
    <property type="evidence" value="ECO:0007669"/>
    <property type="project" value="InterPro"/>
</dbReference>
<dbReference type="EMBL" id="VOIR01000011">
    <property type="protein sequence ID" value="KAA6436277.1"/>
    <property type="molecule type" value="Genomic_DNA"/>
</dbReference>
<dbReference type="PANTHER" id="PTHR43214">
    <property type="entry name" value="TWO-COMPONENT RESPONSE REGULATOR"/>
    <property type="match status" value="1"/>
</dbReference>
<dbReference type="SUPFAM" id="SSF52172">
    <property type="entry name" value="CheY-like"/>
    <property type="match status" value="1"/>
</dbReference>
<dbReference type="PRINTS" id="PR00038">
    <property type="entry name" value="HTHLUXR"/>
</dbReference>
<evidence type="ECO:0000259" key="7">
    <source>
        <dbReference type="PROSITE" id="PS50043"/>
    </source>
</evidence>
<feature type="compositionally biased region" description="Low complexity" evidence="6">
    <location>
        <begin position="234"/>
        <end position="243"/>
    </location>
</feature>
<dbReference type="PROSITE" id="PS50043">
    <property type="entry name" value="HTH_LUXR_2"/>
    <property type="match status" value="1"/>
</dbReference>
<dbReference type="CDD" id="cd17535">
    <property type="entry name" value="REC_NarL-like"/>
    <property type="match status" value="1"/>
</dbReference>
<feature type="compositionally biased region" description="Low complexity" evidence="6">
    <location>
        <begin position="26"/>
        <end position="52"/>
    </location>
</feature>
<dbReference type="GO" id="GO:0003677">
    <property type="term" value="F:DNA binding"/>
    <property type="evidence" value="ECO:0007669"/>
    <property type="project" value="UniProtKB-KW"/>
</dbReference>
<dbReference type="SMART" id="SM00421">
    <property type="entry name" value="HTH_LUXR"/>
    <property type="match status" value="1"/>
</dbReference>
<protein>
    <submittedName>
        <fullName evidence="9">Response regulator transcription factor</fullName>
    </submittedName>
</protein>
<evidence type="ECO:0000256" key="2">
    <source>
        <dbReference type="ARBA" id="ARBA00023015"/>
    </source>
</evidence>
<dbReference type="GO" id="GO:0000160">
    <property type="term" value="P:phosphorelay signal transduction system"/>
    <property type="evidence" value="ECO:0007669"/>
    <property type="project" value="InterPro"/>
</dbReference>
<keyword evidence="1 5" id="KW-0597">Phosphoprotein</keyword>
<dbReference type="SUPFAM" id="SSF46894">
    <property type="entry name" value="C-terminal effector domain of the bipartite response regulators"/>
    <property type="match status" value="1"/>
</dbReference>
<feature type="domain" description="Response regulatory" evidence="8">
    <location>
        <begin position="97"/>
        <end position="213"/>
    </location>
</feature>
<dbReference type="PROSITE" id="PS50110">
    <property type="entry name" value="RESPONSE_REGULATORY"/>
    <property type="match status" value="1"/>
</dbReference>
<keyword evidence="3" id="KW-0238">DNA-binding</keyword>
<evidence type="ECO:0000256" key="6">
    <source>
        <dbReference type="SAM" id="MobiDB-lite"/>
    </source>
</evidence>
<dbReference type="Gene3D" id="3.40.50.2300">
    <property type="match status" value="1"/>
</dbReference>
<evidence type="ECO:0000259" key="8">
    <source>
        <dbReference type="PROSITE" id="PS50110"/>
    </source>
</evidence>
<sequence>MNACTWAAVIAPPSYSCWSETRKPGSKSAASAASARPAPPVGGATVSRAPTRAATTAATIRRILVRIGQPFGGGKSLDQGTGRAPERNGRYRGRVTRILLVDDQALVRAGFETILTSEPGFDVVGQARDGAEGVRLAAELRPDVICMDVQMPVMDGLEATRAITATSAHPAVLMLTTFDREDFLFEALSAGASGFLLKTAEPEHLIDAVHALARGDALLSPEVTRRVIERFAATPAAPPADATDGARARDASAPPALAQLTERERETLLLLARGRSNAEIAKELFVGEATVKTHVSNVLLKLGIRDRIHAVIWAYEHGVVAPRG</sequence>
<gene>
    <name evidence="9" type="ORF">FQ330_02385</name>
</gene>
<evidence type="ECO:0000313" key="9">
    <source>
        <dbReference type="EMBL" id="KAA6436277.1"/>
    </source>
</evidence>
<dbReference type="InterPro" id="IPR001789">
    <property type="entry name" value="Sig_transdc_resp-reg_receiver"/>
</dbReference>
<keyword evidence="2" id="KW-0805">Transcription regulation</keyword>
<evidence type="ECO:0000256" key="5">
    <source>
        <dbReference type="PROSITE-ProRule" id="PRU00169"/>
    </source>
</evidence>
<dbReference type="Pfam" id="PF00072">
    <property type="entry name" value="Response_reg"/>
    <property type="match status" value="1"/>
</dbReference>
<dbReference type="AlphaFoldDB" id="A0A5M8QJE7"/>
<feature type="region of interest" description="Disordered" evidence="6">
    <location>
        <begin position="18"/>
        <end position="52"/>
    </location>
</feature>
<accession>A0A5M8QJE7</accession>
<dbReference type="Pfam" id="PF00196">
    <property type="entry name" value="GerE"/>
    <property type="match status" value="1"/>
</dbReference>
<dbReference type="InterPro" id="IPR039420">
    <property type="entry name" value="WalR-like"/>
</dbReference>
<dbReference type="PANTHER" id="PTHR43214:SF24">
    <property type="entry name" value="TRANSCRIPTIONAL REGULATORY PROTEIN NARL-RELATED"/>
    <property type="match status" value="1"/>
</dbReference>
<name>A0A5M8QJE7_9MICO</name>
<reference evidence="9 10" key="1">
    <citation type="submission" date="2019-08" db="EMBL/GenBank/DDBJ databases">
        <title>Agrococcus lahaulensis sp. nov., isolated from a cold desert of the Indian Himalayas.</title>
        <authorList>
            <person name="Qu J.H."/>
        </authorList>
    </citation>
    <scope>NUCLEOTIDE SEQUENCE [LARGE SCALE GENOMIC DNA]</scope>
    <source>
        <strain evidence="9 10">NS18</strain>
    </source>
</reference>
<dbReference type="CDD" id="cd06170">
    <property type="entry name" value="LuxR_C_like"/>
    <property type="match status" value="1"/>
</dbReference>
<evidence type="ECO:0000256" key="4">
    <source>
        <dbReference type="ARBA" id="ARBA00023163"/>
    </source>
</evidence>
<dbReference type="OrthoDB" id="9808843at2"/>
<dbReference type="InterPro" id="IPR000792">
    <property type="entry name" value="Tscrpt_reg_LuxR_C"/>
</dbReference>
<evidence type="ECO:0000256" key="1">
    <source>
        <dbReference type="ARBA" id="ARBA00022553"/>
    </source>
</evidence>
<dbReference type="InterPro" id="IPR016032">
    <property type="entry name" value="Sig_transdc_resp-reg_C-effctor"/>
</dbReference>
<dbReference type="PROSITE" id="PS00622">
    <property type="entry name" value="HTH_LUXR_1"/>
    <property type="match status" value="1"/>
</dbReference>
<dbReference type="SMART" id="SM00448">
    <property type="entry name" value="REC"/>
    <property type="match status" value="1"/>
</dbReference>
<feature type="modified residue" description="4-aspartylphosphate" evidence="5">
    <location>
        <position position="148"/>
    </location>
</feature>
<proteinExistence type="predicted"/>